<sequence length="194" mass="22298">MEAISHENLATSWGKNTYFIVSIILLVAVICVSVFLWFLNSNLEKQISESNLKIIEYTKQVDELKLNNEIAAYDIILENKSDIINSIEKSKAQVYLTEVLNLSKKYKMMFTGFSFNWETISTSADYINKDAKDDAIAWVSNFIKDFRTSDQNMFILKPISSVAWDSLKKSFEVTFEISKTFSTNAKKYDTSITK</sequence>
<evidence type="ECO:0000256" key="2">
    <source>
        <dbReference type="SAM" id="Phobius"/>
    </source>
</evidence>
<keyword evidence="1" id="KW-0175">Coiled coil</keyword>
<feature type="transmembrane region" description="Helical" evidence="2">
    <location>
        <begin position="18"/>
        <end position="39"/>
    </location>
</feature>
<organism evidence="3">
    <name type="scientific">uncultured bacterium</name>
    <name type="common">gcode 4</name>
    <dbReference type="NCBI Taxonomy" id="1234023"/>
    <lineage>
        <taxon>Bacteria</taxon>
        <taxon>environmental samples</taxon>
    </lineage>
</organism>
<keyword evidence="2" id="KW-0472">Membrane</keyword>
<keyword evidence="2" id="KW-0812">Transmembrane</keyword>
<evidence type="ECO:0000313" key="3">
    <source>
        <dbReference type="EMBL" id="EKE28573.1"/>
    </source>
</evidence>
<proteinExistence type="predicted"/>
<evidence type="ECO:0000256" key="1">
    <source>
        <dbReference type="SAM" id="Coils"/>
    </source>
</evidence>
<reference evidence="3" key="1">
    <citation type="journal article" date="2012" name="Science">
        <title>Fermentation, hydrogen, and sulfur metabolism in multiple uncultivated bacterial phyla.</title>
        <authorList>
            <person name="Wrighton K.C."/>
            <person name="Thomas B.C."/>
            <person name="Sharon I."/>
            <person name="Miller C.S."/>
            <person name="Castelle C.J."/>
            <person name="VerBerkmoes N.C."/>
            <person name="Wilkins M.J."/>
            <person name="Hettich R.L."/>
            <person name="Lipton M.S."/>
            <person name="Williams K.H."/>
            <person name="Long P.E."/>
            <person name="Banfield J.F."/>
        </authorList>
    </citation>
    <scope>NUCLEOTIDE SEQUENCE [LARGE SCALE GENOMIC DNA]</scope>
</reference>
<dbReference type="EMBL" id="AMFJ01000317">
    <property type="protein sequence ID" value="EKE28573.1"/>
    <property type="molecule type" value="Genomic_DNA"/>
</dbReference>
<accession>K2G053</accession>
<dbReference type="AlphaFoldDB" id="K2G053"/>
<protein>
    <submittedName>
        <fullName evidence="3">Uncharacterized protein</fullName>
    </submittedName>
</protein>
<gene>
    <name evidence="3" type="ORF">ACD_3C00043G0012</name>
</gene>
<comment type="caution">
    <text evidence="3">The sequence shown here is derived from an EMBL/GenBank/DDBJ whole genome shotgun (WGS) entry which is preliminary data.</text>
</comment>
<feature type="coiled-coil region" evidence="1">
    <location>
        <begin position="40"/>
        <end position="67"/>
    </location>
</feature>
<name>K2G053_9BACT</name>
<keyword evidence="2" id="KW-1133">Transmembrane helix</keyword>